<proteinExistence type="predicted"/>
<gene>
    <name evidence="1" type="ORF">MRB53_014901</name>
</gene>
<protein>
    <submittedName>
        <fullName evidence="1">Uncharacterized protein</fullName>
    </submittedName>
</protein>
<keyword evidence="2" id="KW-1185">Reference proteome</keyword>
<dbReference type="Proteomes" id="UP001234297">
    <property type="component" value="Chromosome 4"/>
</dbReference>
<reference evidence="1 2" key="1">
    <citation type="journal article" date="2022" name="Hortic Res">
        <title>A haplotype resolved chromosomal level avocado genome allows analysis of novel avocado genes.</title>
        <authorList>
            <person name="Nath O."/>
            <person name="Fletcher S.J."/>
            <person name="Hayward A."/>
            <person name="Shaw L.M."/>
            <person name="Masouleh A.K."/>
            <person name="Furtado A."/>
            <person name="Henry R.J."/>
            <person name="Mitter N."/>
        </authorList>
    </citation>
    <scope>NUCLEOTIDE SEQUENCE [LARGE SCALE GENOMIC DNA]</scope>
    <source>
        <strain evidence="2">cv. Hass</strain>
    </source>
</reference>
<name>A0ACC2KCN0_PERAE</name>
<evidence type="ECO:0000313" key="1">
    <source>
        <dbReference type="EMBL" id="KAJ8618715.1"/>
    </source>
</evidence>
<accession>A0ACC2KCN0</accession>
<evidence type="ECO:0000313" key="2">
    <source>
        <dbReference type="Proteomes" id="UP001234297"/>
    </source>
</evidence>
<dbReference type="EMBL" id="CM056812">
    <property type="protein sequence ID" value="KAJ8618715.1"/>
    <property type="molecule type" value="Genomic_DNA"/>
</dbReference>
<comment type="caution">
    <text evidence="1">The sequence shown here is derived from an EMBL/GenBank/DDBJ whole genome shotgun (WGS) entry which is preliminary data.</text>
</comment>
<organism evidence="1 2">
    <name type="scientific">Persea americana</name>
    <name type="common">Avocado</name>
    <dbReference type="NCBI Taxonomy" id="3435"/>
    <lineage>
        <taxon>Eukaryota</taxon>
        <taxon>Viridiplantae</taxon>
        <taxon>Streptophyta</taxon>
        <taxon>Embryophyta</taxon>
        <taxon>Tracheophyta</taxon>
        <taxon>Spermatophyta</taxon>
        <taxon>Magnoliopsida</taxon>
        <taxon>Magnoliidae</taxon>
        <taxon>Laurales</taxon>
        <taxon>Lauraceae</taxon>
        <taxon>Persea</taxon>
    </lineage>
</organism>
<sequence length="95" mass="11017">MFKGVSGALGRTDKAEEGFYPDAPTVNFRRIIHHMGNRRLSPLHQTTNPFLRLSTLLPRQRLCTNAAGMFGRNPAKLLNPHFFWFYERKNQKRSS</sequence>